<dbReference type="GO" id="GO:0004062">
    <property type="term" value="F:aryl sulfotransferase activity"/>
    <property type="evidence" value="ECO:0007669"/>
    <property type="project" value="InterPro"/>
</dbReference>
<dbReference type="Pfam" id="PF05935">
    <property type="entry name" value="Arylsulfotrans"/>
    <property type="match status" value="1"/>
</dbReference>
<reference evidence="1" key="1">
    <citation type="submission" date="2018-05" db="EMBL/GenBank/DDBJ databases">
        <authorList>
            <person name="Lanie J.A."/>
            <person name="Ng W.-L."/>
            <person name="Kazmierczak K.M."/>
            <person name="Andrzejewski T.M."/>
            <person name="Davidsen T.M."/>
            <person name="Wayne K.J."/>
            <person name="Tettelin H."/>
            <person name="Glass J.I."/>
            <person name="Rusch D."/>
            <person name="Podicherti R."/>
            <person name="Tsui H.-C.T."/>
            <person name="Winkler M.E."/>
        </authorList>
    </citation>
    <scope>NUCLEOTIDE SEQUENCE</scope>
</reference>
<dbReference type="InterPro" id="IPR010262">
    <property type="entry name" value="Arylsulfotransferase_bact"/>
</dbReference>
<proteinExistence type="predicted"/>
<gene>
    <name evidence="1" type="ORF">METZ01_LOCUS215151</name>
</gene>
<dbReference type="AlphaFoldDB" id="A0A382FJJ0"/>
<accession>A0A382FJJ0</accession>
<feature type="non-terminal residue" evidence="1">
    <location>
        <position position="210"/>
    </location>
</feature>
<organism evidence="1">
    <name type="scientific">marine metagenome</name>
    <dbReference type="NCBI Taxonomy" id="408172"/>
    <lineage>
        <taxon>unclassified sequences</taxon>
        <taxon>metagenomes</taxon>
        <taxon>ecological metagenomes</taxon>
    </lineage>
</organism>
<dbReference type="PANTHER" id="PTHR35340:SF5">
    <property type="entry name" value="ASST-DOMAIN-CONTAINING PROTEIN"/>
    <property type="match status" value="1"/>
</dbReference>
<evidence type="ECO:0008006" key="2">
    <source>
        <dbReference type="Google" id="ProtNLM"/>
    </source>
</evidence>
<dbReference type="PANTHER" id="PTHR35340">
    <property type="entry name" value="PQQ ENZYME REPEAT PROTEIN-RELATED"/>
    <property type="match status" value="1"/>
</dbReference>
<protein>
    <recommendedName>
        <fullName evidence="2">Arylsulfotransferase N-terminal domain-containing protein</fullName>
    </recommendedName>
</protein>
<evidence type="ECO:0000313" key="1">
    <source>
        <dbReference type="EMBL" id="SVB62297.1"/>
    </source>
</evidence>
<name>A0A382FJJ0_9ZZZZ</name>
<dbReference type="EMBL" id="UINC01049937">
    <property type="protein sequence ID" value="SVB62297.1"/>
    <property type="molecule type" value="Genomic_DNA"/>
</dbReference>
<dbReference type="InterPro" id="IPR053143">
    <property type="entry name" value="Arylsulfate_ST"/>
</dbReference>
<sequence>MFINYRRYIFYIIFALNFFIKGDVFDGYTLFTPKSAAEDGASTRLINNDYEIINSWSHDNGPASMPYLLQDGSIIYPYRVEHPTMDAGGVGGGIQKQSWDGDIQWEYTFSDENYQHHHDVEPLPSGNVLIIVWEKKTAQEAYDMGRETISNPLNQMWSTALLELNPESGEIVWEWHIWDHLIQDYIPDLSNYGVISEHPELFNINCGAVG</sequence>